<dbReference type="AlphaFoldDB" id="A0A8J6TSM1"/>
<dbReference type="Pfam" id="PF00271">
    <property type="entry name" value="Helicase_C"/>
    <property type="match status" value="1"/>
</dbReference>
<dbReference type="RefSeq" id="WP_216713968.1">
    <property type="nucleotide sequence ID" value="NZ_JACVEL010000004.1"/>
</dbReference>
<organism evidence="4 5">
    <name type="scientific">Taishania pollutisoli</name>
    <dbReference type="NCBI Taxonomy" id="2766479"/>
    <lineage>
        <taxon>Bacteria</taxon>
        <taxon>Pseudomonadati</taxon>
        <taxon>Bacteroidota</taxon>
        <taxon>Flavobacteriia</taxon>
        <taxon>Flavobacteriales</taxon>
        <taxon>Crocinitomicaceae</taxon>
        <taxon>Taishania</taxon>
    </lineage>
</organism>
<dbReference type="SMART" id="SM00487">
    <property type="entry name" value="DEXDc"/>
    <property type="match status" value="1"/>
</dbReference>
<dbReference type="SUPFAM" id="SSF56024">
    <property type="entry name" value="Phospholipase D/nuclease"/>
    <property type="match status" value="1"/>
</dbReference>
<dbReference type="InterPro" id="IPR001650">
    <property type="entry name" value="Helicase_C-like"/>
</dbReference>
<dbReference type="InterPro" id="IPR001736">
    <property type="entry name" value="PLipase_D/transphosphatidylase"/>
</dbReference>
<evidence type="ECO:0000259" key="1">
    <source>
        <dbReference type="PROSITE" id="PS50035"/>
    </source>
</evidence>
<feature type="domain" description="PLD phosphodiesterase" evidence="1">
    <location>
        <begin position="129"/>
        <end position="155"/>
    </location>
</feature>
<dbReference type="PROSITE" id="PS51192">
    <property type="entry name" value="HELICASE_ATP_BIND_1"/>
    <property type="match status" value="1"/>
</dbReference>
<evidence type="ECO:0000313" key="4">
    <source>
        <dbReference type="EMBL" id="MBC9812382.1"/>
    </source>
</evidence>
<proteinExistence type="predicted"/>
<feature type="domain" description="Helicase ATP-binding" evidence="2">
    <location>
        <begin position="255"/>
        <end position="404"/>
    </location>
</feature>
<dbReference type="InterPro" id="IPR038718">
    <property type="entry name" value="SNF2-like_sf"/>
</dbReference>
<dbReference type="Pfam" id="PF00176">
    <property type="entry name" value="SNF2-rel_dom"/>
    <property type="match status" value="1"/>
</dbReference>
<dbReference type="GO" id="GO:0003824">
    <property type="term" value="F:catalytic activity"/>
    <property type="evidence" value="ECO:0007669"/>
    <property type="project" value="InterPro"/>
</dbReference>
<comment type="caution">
    <text evidence="4">The sequence shown here is derived from an EMBL/GenBank/DDBJ whole genome shotgun (WGS) entry which is preliminary data.</text>
</comment>
<name>A0A8J6TSM1_9FLAO</name>
<evidence type="ECO:0000313" key="5">
    <source>
        <dbReference type="Proteomes" id="UP000652681"/>
    </source>
</evidence>
<evidence type="ECO:0000259" key="2">
    <source>
        <dbReference type="PROSITE" id="PS51192"/>
    </source>
</evidence>
<dbReference type="PROSITE" id="PS50035">
    <property type="entry name" value="PLD"/>
    <property type="match status" value="1"/>
</dbReference>
<keyword evidence="5" id="KW-1185">Reference proteome</keyword>
<evidence type="ECO:0008006" key="6">
    <source>
        <dbReference type="Google" id="ProtNLM"/>
    </source>
</evidence>
<dbReference type="Gene3D" id="3.40.50.10810">
    <property type="entry name" value="Tandem AAA-ATPase domain"/>
    <property type="match status" value="1"/>
</dbReference>
<dbReference type="PROSITE" id="PS51194">
    <property type="entry name" value="HELICASE_CTER"/>
    <property type="match status" value="1"/>
</dbReference>
<dbReference type="EMBL" id="JACVEL010000004">
    <property type="protein sequence ID" value="MBC9812382.1"/>
    <property type="molecule type" value="Genomic_DNA"/>
</dbReference>
<dbReference type="InterPro" id="IPR000330">
    <property type="entry name" value="SNF2_N"/>
</dbReference>
<dbReference type="SUPFAM" id="SSF52540">
    <property type="entry name" value="P-loop containing nucleoside triphosphate hydrolases"/>
    <property type="match status" value="2"/>
</dbReference>
<gene>
    <name evidence="4" type="ORF">H9Y05_07835</name>
</gene>
<feature type="domain" description="Helicase C-terminal" evidence="3">
    <location>
        <begin position="641"/>
        <end position="803"/>
    </location>
</feature>
<dbReference type="GO" id="GO:0006793">
    <property type="term" value="P:phosphorus metabolic process"/>
    <property type="evidence" value="ECO:0007669"/>
    <property type="project" value="UniProtKB-ARBA"/>
</dbReference>
<dbReference type="InterPro" id="IPR014001">
    <property type="entry name" value="Helicase_ATP-bd"/>
</dbReference>
<dbReference type="Proteomes" id="UP000652681">
    <property type="component" value="Unassembled WGS sequence"/>
</dbReference>
<dbReference type="Gene3D" id="3.30.870.10">
    <property type="entry name" value="Endonuclease Chain A"/>
    <property type="match status" value="1"/>
</dbReference>
<dbReference type="GO" id="GO:0005524">
    <property type="term" value="F:ATP binding"/>
    <property type="evidence" value="ECO:0007669"/>
    <property type="project" value="InterPro"/>
</dbReference>
<accession>A0A8J6TSM1</accession>
<sequence length="1068" mass="124159">MDQGQFDFDAHRWPEQECFPLNLSAHKRTVQTIVYNDIKESDEYLILTGFTSLSNLIDFFGSQEFEKLKKVRILIGFEPNMRGRKKYPMVKLDKEIKEYWIKKGLSVMLGGAVMNLIEKINRQEVQFKFKDRLHAKLFIGDNYAVLGSSNFSKNGLNEQDEANIRVCKNHEHEQKQYNDIKLIGESYWEDSVDYNQKIIELLQNLIQQVTWEEALARAISEILEGEWLESYREILEKLQNAKLWSTQWKGLAQAMTILQSQSNVLIADPTGAGKTKMCTSLVLSLQHWLFESGRNHHTNALAICPPLVVGKWKEEFRSQKRICEVESMGILSNSGEVKRKEIIGNLEIAKILTIDEAHNYLSPHSNRTETIKKNHADFKILVTATPISKRLEDLLQLIELLDVDNLSDDHFIDYCNLVQKRNKRSDQHIDQLRNFISKFTVRRTKRALNIEIEKEPESYRNRLDKVCKFPKQVEKTYTTKETDKDKKIVAQINDLASGIKGVTHLTKFNKPDFDISKEESKRSYIDNRISAGKALCVYQIRAALRSSHVALVEHIEGTKSAQEHFEFSGKSNTSGDKIAAIQKIISKNELPYKSSIFKSEFFPDWLTNLDEYVEAVKNDLRIYQEIAALAKQLSGEREKGKLDELVRIHKKHSFVLAFDSTVITLYYLRKLFSELYPDRKLLIATGSEKDKESVHVMEVFSLTSESKDGMIALCSDKMSESVDLQKASAVVLLDLPSVLRIVEQRIGRADRMDSLHKEIEIYWPNDSDEYSLKADKRIVDTNAIVDKIYGANITIPEELKDKHFEKIDSIKNIIDEYKQFEDKDESWSGFNDSFQAVVELKEGKNPLITTDFYNQFKEVRSSIRTRVSFVGSETNWCFIALKGDQERSPRWYFIDHENNIHTDLPDICQQLRHHITRKSDQLQWQQQSLQAYINHFKRMERDLLPPKKKRALEVAHAILLRQKTRKEFSIEEKELIQRLLDLFAKTPDFIIDYEHFADDWILHLQPLLNKKRANQVRKKKILNLSNLKEDRKIVFKINDLIRILNNTRITEDVDSKIASCIIGIANKQ</sequence>
<dbReference type="InterPro" id="IPR027417">
    <property type="entry name" value="P-loop_NTPase"/>
</dbReference>
<dbReference type="PANTHER" id="PTHR10799">
    <property type="entry name" value="SNF2/RAD54 HELICASE FAMILY"/>
    <property type="match status" value="1"/>
</dbReference>
<dbReference type="CDD" id="cd09117">
    <property type="entry name" value="PLDc_Bfil_DEXD_like"/>
    <property type="match status" value="1"/>
</dbReference>
<protein>
    <recommendedName>
        <fullName evidence="6">Helicase</fullName>
    </recommendedName>
</protein>
<evidence type="ECO:0000259" key="3">
    <source>
        <dbReference type="PROSITE" id="PS51194"/>
    </source>
</evidence>
<dbReference type="Gene3D" id="3.40.50.300">
    <property type="entry name" value="P-loop containing nucleotide triphosphate hydrolases"/>
    <property type="match status" value="1"/>
</dbReference>
<reference evidence="4" key="1">
    <citation type="submission" date="2020-09" db="EMBL/GenBank/DDBJ databases">
        <title>Taishania pollutisoli gen. nov., sp. nov., Isolated from Tetrabromobisphenol A-Contaminated Soil.</title>
        <authorList>
            <person name="Chen Q."/>
        </authorList>
    </citation>
    <scope>NUCLEOTIDE SEQUENCE</scope>
    <source>
        <strain evidence="4">CZZ-1</strain>
    </source>
</reference>
<dbReference type="SUPFAM" id="SSF160355">
    <property type="entry name" value="Bacterial polysaccharide co-polymerase-like"/>
    <property type="match status" value="1"/>
</dbReference>